<proteinExistence type="predicted"/>
<feature type="region of interest" description="Disordered" evidence="1">
    <location>
        <begin position="79"/>
        <end position="102"/>
    </location>
</feature>
<feature type="compositionally biased region" description="Basic and acidic residues" evidence="1">
    <location>
        <begin position="229"/>
        <end position="238"/>
    </location>
</feature>
<feature type="compositionally biased region" description="Basic residues" evidence="1">
    <location>
        <begin position="167"/>
        <end position="190"/>
    </location>
</feature>
<reference evidence="2" key="1">
    <citation type="submission" date="2020-02" db="EMBL/GenBank/DDBJ databases">
        <authorList>
            <person name="Meier V. D."/>
        </authorList>
    </citation>
    <scope>NUCLEOTIDE SEQUENCE</scope>
    <source>
        <strain evidence="2">AVDCRST_MAG83</strain>
    </source>
</reference>
<dbReference type="AlphaFoldDB" id="A0A6J4H1S5"/>
<protein>
    <submittedName>
        <fullName evidence="2">Adenosylhomocysteinase</fullName>
        <ecNumber evidence="2">3.3.1.1</ecNumber>
    </submittedName>
</protein>
<feature type="compositionally biased region" description="Basic residues" evidence="1">
    <location>
        <begin position="139"/>
        <end position="159"/>
    </location>
</feature>
<feature type="non-terminal residue" evidence="2">
    <location>
        <position position="1"/>
    </location>
</feature>
<feature type="region of interest" description="Disordered" evidence="1">
    <location>
        <begin position="1"/>
        <end position="66"/>
    </location>
</feature>
<evidence type="ECO:0000256" key="1">
    <source>
        <dbReference type="SAM" id="MobiDB-lite"/>
    </source>
</evidence>
<feature type="compositionally biased region" description="Basic residues" evidence="1">
    <location>
        <begin position="86"/>
        <end position="96"/>
    </location>
</feature>
<feature type="compositionally biased region" description="Basic and acidic residues" evidence="1">
    <location>
        <begin position="51"/>
        <end position="60"/>
    </location>
</feature>
<organism evidence="2">
    <name type="scientific">uncultured Arthrobacter sp</name>
    <dbReference type="NCBI Taxonomy" id="114050"/>
    <lineage>
        <taxon>Bacteria</taxon>
        <taxon>Bacillati</taxon>
        <taxon>Actinomycetota</taxon>
        <taxon>Actinomycetes</taxon>
        <taxon>Micrococcales</taxon>
        <taxon>Micrococcaceae</taxon>
        <taxon>Arthrobacter</taxon>
        <taxon>environmental samples</taxon>
    </lineage>
</organism>
<evidence type="ECO:0000313" key="2">
    <source>
        <dbReference type="EMBL" id="CAA9212598.1"/>
    </source>
</evidence>
<dbReference type="EC" id="3.3.1.1" evidence="2"/>
<feature type="non-terminal residue" evidence="2">
    <location>
        <position position="262"/>
    </location>
</feature>
<dbReference type="EMBL" id="CADCTE010000008">
    <property type="protein sequence ID" value="CAA9212598.1"/>
    <property type="molecule type" value="Genomic_DNA"/>
</dbReference>
<dbReference type="GO" id="GO:0016787">
    <property type="term" value="F:hydrolase activity"/>
    <property type="evidence" value="ECO:0007669"/>
    <property type="project" value="UniProtKB-KW"/>
</dbReference>
<feature type="region of interest" description="Disordered" evidence="1">
    <location>
        <begin position="114"/>
        <end position="262"/>
    </location>
</feature>
<name>A0A6J4H1S5_9MICC</name>
<gene>
    <name evidence="2" type="ORF">AVDCRST_MAG83-150</name>
</gene>
<sequence length="262" mass="30705">DLRLQDRRHLPRRGRPAPDPPGRTRDARADGTAPRVRRFSAAQGGAHRRLPAHDGADRRPHRDPHRARRRGALGLLQHLLHPGRGGGRRRRGRRHSERAGRRARVRLEERVPRGILVDRGPDPHLARFGRGPRPEHDPRRRRRRHHARAQGRRVRGRRGRPGEPGRKRCRLLPRVHRVPRRAAQHHRHRAREVDRDCRRYQGRHRRDHDRRAPPVPAGGTGQAVVPGDQRQRLGDQVEVRQQVRHPAFTARRPQPRHRRSHR</sequence>
<keyword evidence="2" id="KW-0378">Hydrolase</keyword>
<feature type="compositionally biased region" description="Basic residues" evidence="1">
    <location>
        <begin position="253"/>
        <end position="262"/>
    </location>
</feature>
<accession>A0A6J4H1S5</accession>